<evidence type="ECO:0000259" key="3">
    <source>
        <dbReference type="Pfam" id="PF00501"/>
    </source>
</evidence>
<proteinExistence type="predicted"/>
<dbReference type="CDD" id="cd05920">
    <property type="entry name" value="23DHB-AMP_lg"/>
    <property type="match status" value="1"/>
</dbReference>
<dbReference type="RefSeq" id="WP_107254181.1">
    <property type="nucleotide sequence ID" value="NZ_PYOC01000005.1"/>
</dbReference>
<dbReference type="InterPro" id="IPR020845">
    <property type="entry name" value="AMP-binding_CS"/>
</dbReference>
<dbReference type="InterPro" id="IPR042099">
    <property type="entry name" value="ANL_N_sf"/>
</dbReference>
<evidence type="ECO:0000259" key="4">
    <source>
        <dbReference type="Pfam" id="PF13193"/>
    </source>
</evidence>
<dbReference type="Pfam" id="PF13193">
    <property type="entry name" value="AMP-binding_C"/>
    <property type="match status" value="1"/>
</dbReference>
<dbReference type="NCBIfam" id="TIGR02275">
    <property type="entry name" value="DHB_AMP_lig"/>
    <property type="match status" value="1"/>
</dbReference>
<dbReference type="InterPro" id="IPR050237">
    <property type="entry name" value="ATP-dep_AMP-bd_enzyme"/>
</dbReference>
<keyword evidence="5" id="KW-0808">Transferase</keyword>
<dbReference type="Gene3D" id="3.30.300.30">
    <property type="match status" value="1"/>
</dbReference>
<dbReference type="GO" id="GO:0008668">
    <property type="term" value="F:2,3-dihydroxybenzoate--[aryl-carrier protein] ligase"/>
    <property type="evidence" value="ECO:0007669"/>
    <property type="project" value="InterPro"/>
</dbReference>
<dbReference type="Pfam" id="PF00501">
    <property type="entry name" value="AMP-binding"/>
    <property type="match status" value="1"/>
</dbReference>
<evidence type="ECO:0000313" key="5">
    <source>
        <dbReference type="EMBL" id="PSV46105.1"/>
    </source>
</evidence>
<dbReference type="SUPFAM" id="SSF56801">
    <property type="entry name" value="Acetyl-CoA synthetase-like"/>
    <property type="match status" value="1"/>
</dbReference>
<keyword evidence="2 5" id="KW-0436">Ligase</keyword>
<keyword evidence="5" id="KW-0548">Nucleotidyltransferase</keyword>
<dbReference type="GO" id="GO:0019290">
    <property type="term" value="P:siderophore biosynthetic process"/>
    <property type="evidence" value="ECO:0007669"/>
    <property type="project" value="InterPro"/>
</dbReference>
<accession>A0A2T3L6U1</accession>
<protein>
    <submittedName>
        <fullName evidence="5">2,3-dihydroxybenzoate-AMP ligase</fullName>
        <ecNumber evidence="5">2.7.7.58</ecNumber>
    </submittedName>
</protein>
<comment type="caution">
    <text evidence="5">The sequence shown here is derived from an EMBL/GenBank/DDBJ whole genome shotgun (WGS) entry which is preliminary data.</text>
</comment>
<keyword evidence="6" id="KW-1185">Reference proteome</keyword>
<sequence length="551" mass="60880">MTIPFTPWPAELIERYIENGYWIDEPLTDIVARHCADPVSASRTALICQQRQFSYAELNRLSDALAHHLHAQGFQAGDTAVVQLPNVAEFYIVFLALLKVGIVPVNALFNHKQLELRAYVKQVQPSLMVVSERHQLFKNESFVSELNAETPTIRNWLVEGDARFGTSLTEILMAQQKARGAEMADFTSTPATEVAFFQLSGGSTGTPKLIPRTHNDYYYSVRASAEICQLDTDTVYLCALPAPHNFSLSSPGAFGVFYAGGTVVLATDPSAMSCFPLIHKHRVTMTALVPPAVTLWLQAASDFQNYLTSLNVLQVGGARLSESLAKQITPVLGCQLQQVFGMAEGLVNYTRFDDDSWHVFNTQGRPICKDDEIKIVDEQGNEVPDGIAGALLTRGPYTFRGYFNSPAHNVSAFDTDGFYRSGDIVKRTTTGYLIVVGRDKDQINRGGEKIAAEEIENQLLVHEAVTNAALVAMPDTVMGEKSCAFVTTTDPALKAITLRKHLRAQGVAEYKLPDRIEFVAHLPMTPVGKVDKQQLRQTIQQTLIIKKEKDV</sequence>
<dbReference type="NCBIfam" id="NF008192">
    <property type="entry name" value="PRK10946.1"/>
    <property type="match status" value="1"/>
</dbReference>
<dbReference type="Gene3D" id="3.40.50.12780">
    <property type="entry name" value="N-terminal domain of ligase-like"/>
    <property type="match status" value="1"/>
</dbReference>
<dbReference type="AlphaFoldDB" id="A0A2T3L6U1"/>
<gene>
    <name evidence="5" type="primary">entE</name>
    <name evidence="5" type="ORF">C9J47_14630</name>
</gene>
<organism evidence="5 6">
    <name type="scientific">Photobacterium indicum</name>
    <dbReference type="NCBI Taxonomy" id="81447"/>
    <lineage>
        <taxon>Bacteria</taxon>
        <taxon>Pseudomonadati</taxon>
        <taxon>Pseudomonadota</taxon>
        <taxon>Gammaproteobacteria</taxon>
        <taxon>Vibrionales</taxon>
        <taxon>Vibrionaceae</taxon>
        <taxon>Photobacterium</taxon>
    </lineage>
</organism>
<dbReference type="FunFam" id="2.30.38.10:FF:000003">
    <property type="entry name" value="Vibriobactin-specific 2,3-dihydroxybenzoate-AMP ligase"/>
    <property type="match status" value="1"/>
</dbReference>
<comment type="pathway">
    <text evidence="1">Siderophore biosynthesis.</text>
</comment>
<evidence type="ECO:0000313" key="6">
    <source>
        <dbReference type="Proteomes" id="UP000241803"/>
    </source>
</evidence>
<reference evidence="5 6" key="1">
    <citation type="submission" date="2018-03" db="EMBL/GenBank/DDBJ databases">
        <title>Whole genome sequencing of Histamine producing bacteria.</title>
        <authorList>
            <person name="Butler K."/>
        </authorList>
    </citation>
    <scope>NUCLEOTIDE SEQUENCE [LARGE SCALE GENOMIC DNA]</scope>
    <source>
        <strain evidence="5 6">ATCC 19614</strain>
    </source>
</reference>
<evidence type="ECO:0000256" key="2">
    <source>
        <dbReference type="ARBA" id="ARBA00022598"/>
    </source>
</evidence>
<dbReference type="InterPro" id="IPR011963">
    <property type="entry name" value="DHB_AMP_lig"/>
</dbReference>
<feature type="domain" description="AMP-dependent synthetase/ligase" evidence="3">
    <location>
        <begin position="42"/>
        <end position="403"/>
    </location>
</feature>
<dbReference type="Proteomes" id="UP000241803">
    <property type="component" value="Unassembled WGS sequence"/>
</dbReference>
<name>A0A2T3L6U1_9GAMM</name>
<dbReference type="GO" id="GO:0016779">
    <property type="term" value="F:nucleotidyltransferase activity"/>
    <property type="evidence" value="ECO:0007669"/>
    <property type="project" value="UniProtKB-KW"/>
</dbReference>
<dbReference type="EMBL" id="PYOC01000005">
    <property type="protein sequence ID" value="PSV46105.1"/>
    <property type="molecule type" value="Genomic_DNA"/>
</dbReference>
<dbReference type="PROSITE" id="PS00455">
    <property type="entry name" value="AMP_BINDING"/>
    <property type="match status" value="1"/>
</dbReference>
<evidence type="ECO:0000256" key="1">
    <source>
        <dbReference type="ARBA" id="ARBA00004924"/>
    </source>
</evidence>
<dbReference type="InterPro" id="IPR000873">
    <property type="entry name" value="AMP-dep_synth/lig_dom"/>
</dbReference>
<dbReference type="PANTHER" id="PTHR43767">
    <property type="entry name" value="LONG-CHAIN-FATTY-ACID--COA LIGASE"/>
    <property type="match status" value="1"/>
</dbReference>
<dbReference type="InterPro" id="IPR045851">
    <property type="entry name" value="AMP-bd_C_sf"/>
</dbReference>
<dbReference type="InterPro" id="IPR025110">
    <property type="entry name" value="AMP-bd_C"/>
</dbReference>
<dbReference type="PANTHER" id="PTHR43767:SF10">
    <property type="entry name" value="SURFACTIN SYNTHASE SUBUNIT 1"/>
    <property type="match status" value="1"/>
</dbReference>
<feature type="domain" description="AMP-binding enzyme C-terminal" evidence="4">
    <location>
        <begin position="454"/>
        <end position="529"/>
    </location>
</feature>
<dbReference type="EC" id="2.7.7.58" evidence="5"/>